<dbReference type="PANTHER" id="PTHR13227">
    <property type="entry name" value="EUKARYOTIC TRANSLATION INITIATION FACTOR 2A"/>
    <property type="match status" value="1"/>
</dbReference>
<protein>
    <recommendedName>
        <fullName evidence="7">Eukaryotic translation initiation factor 2A</fullName>
    </recommendedName>
</protein>
<proteinExistence type="predicted"/>
<keyword evidence="1" id="KW-0396">Initiation factor</keyword>
<evidence type="ECO:0000256" key="2">
    <source>
        <dbReference type="ARBA" id="ARBA00022574"/>
    </source>
</evidence>
<dbReference type="InterPro" id="IPR011387">
    <property type="entry name" value="TIF2A"/>
</dbReference>
<evidence type="ECO:0000256" key="1">
    <source>
        <dbReference type="ARBA" id="ARBA00022540"/>
    </source>
</evidence>
<evidence type="ECO:0008006" key="7">
    <source>
        <dbReference type="Google" id="ProtNLM"/>
    </source>
</evidence>
<gene>
    <name evidence="5" type="ORF">ILEXP_LOCUS30483</name>
</gene>
<dbReference type="InterPro" id="IPR015943">
    <property type="entry name" value="WD40/YVTN_repeat-like_dom_sf"/>
</dbReference>
<dbReference type="InterPro" id="IPR036322">
    <property type="entry name" value="WD40_repeat_dom_sf"/>
</dbReference>
<dbReference type="GO" id="GO:0003743">
    <property type="term" value="F:translation initiation factor activity"/>
    <property type="evidence" value="ECO:0007669"/>
    <property type="project" value="UniProtKB-KW"/>
</dbReference>
<dbReference type="EMBL" id="CAUOFW020003724">
    <property type="protein sequence ID" value="CAK9161662.1"/>
    <property type="molecule type" value="Genomic_DNA"/>
</dbReference>
<dbReference type="AlphaFoldDB" id="A0ABC8SWU2"/>
<evidence type="ECO:0000256" key="3">
    <source>
        <dbReference type="ARBA" id="ARBA00022737"/>
    </source>
</evidence>
<evidence type="ECO:0000313" key="5">
    <source>
        <dbReference type="EMBL" id="CAK9161662.1"/>
    </source>
</evidence>
<keyword evidence="4" id="KW-0648">Protein biosynthesis</keyword>
<name>A0ABC8SWU2_9AQUA</name>
<evidence type="ECO:0000256" key="4">
    <source>
        <dbReference type="ARBA" id="ARBA00022917"/>
    </source>
</evidence>
<comment type="caution">
    <text evidence="5">The sequence shown here is derived from an EMBL/GenBank/DDBJ whole genome shotgun (WGS) entry which is preliminary data.</text>
</comment>
<evidence type="ECO:0000313" key="6">
    <source>
        <dbReference type="Proteomes" id="UP001642360"/>
    </source>
</evidence>
<keyword evidence="3" id="KW-0677">Repeat</keyword>
<sequence>MAVADPSPSLEILVREPVGFALWTGPPFTNAQPNVKIDRVLCTSAKYSEDGSTLMAIKSDSVISIFDCKSSKERRNFEALNILAAILSPCGTYLQTFQKPLSPQEKNVTLWKTVTGDAVYHLFQKNMTTATWPSVRFSFDEVVACRMATNEIQFFDTGDFSKGIIHRLRVPGVAAVELSKTPGSYVAAFVPESKTFQKPLSPQEKNVTLWKTVTGDAVYHLFQKNMTTATWPSVRFSFDEVVACRMATNEIQFFDTGDFSKGIIHRLRVPGVAAVELSKTPGSYVAAFVPESKVCSPQL</sequence>
<organism evidence="5 6">
    <name type="scientific">Ilex paraguariensis</name>
    <name type="common">yerba mate</name>
    <dbReference type="NCBI Taxonomy" id="185542"/>
    <lineage>
        <taxon>Eukaryota</taxon>
        <taxon>Viridiplantae</taxon>
        <taxon>Streptophyta</taxon>
        <taxon>Embryophyta</taxon>
        <taxon>Tracheophyta</taxon>
        <taxon>Spermatophyta</taxon>
        <taxon>Magnoliopsida</taxon>
        <taxon>eudicotyledons</taxon>
        <taxon>Gunneridae</taxon>
        <taxon>Pentapetalae</taxon>
        <taxon>asterids</taxon>
        <taxon>campanulids</taxon>
        <taxon>Aquifoliales</taxon>
        <taxon>Aquifoliaceae</taxon>
        <taxon>Ilex</taxon>
    </lineage>
</organism>
<reference evidence="5 6" key="1">
    <citation type="submission" date="2024-02" db="EMBL/GenBank/DDBJ databases">
        <authorList>
            <person name="Vignale AGUSTIN F."/>
            <person name="Sosa J E."/>
            <person name="Modenutti C."/>
        </authorList>
    </citation>
    <scope>NUCLEOTIDE SEQUENCE [LARGE SCALE GENOMIC DNA]</scope>
</reference>
<dbReference type="Proteomes" id="UP001642360">
    <property type="component" value="Unassembled WGS sequence"/>
</dbReference>
<accession>A0ABC8SWU2</accession>
<dbReference type="Gene3D" id="2.130.10.10">
    <property type="entry name" value="YVTN repeat-like/Quinoprotein amine dehydrogenase"/>
    <property type="match status" value="1"/>
</dbReference>
<keyword evidence="6" id="KW-1185">Reference proteome</keyword>
<keyword evidence="2" id="KW-0853">WD repeat</keyword>
<dbReference type="PANTHER" id="PTHR13227:SF0">
    <property type="entry name" value="EUKARYOTIC TRANSLATION INITIATION FACTOR 2A"/>
    <property type="match status" value="1"/>
</dbReference>
<dbReference type="SUPFAM" id="SSF50978">
    <property type="entry name" value="WD40 repeat-like"/>
    <property type="match status" value="1"/>
</dbReference>